<feature type="compositionally biased region" description="Basic and acidic residues" evidence="1">
    <location>
        <begin position="196"/>
        <end position="214"/>
    </location>
</feature>
<evidence type="ECO:0000313" key="3">
    <source>
        <dbReference type="Proteomes" id="UP000051952"/>
    </source>
</evidence>
<dbReference type="AlphaFoldDB" id="A0A0S4JKA7"/>
<evidence type="ECO:0000256" key="1">
    <source>
        <dbReference type="SAM" id="MobiDB-lite"/>
    </source>
</evidence>
<organism evidence="2 3">
    <name type="scientific">Bodo saltans</name>
    <name type="common">Flagellated protozoan</name>
    <dbReference type="NCBI Taxonomy" id="75058"/>
    <lineage>
        <taxon>Eukaryota</taxon>
        <taxon>Discoba</taxon>
        <taxon>Euglenozoa</taxon>
        <taxon>Kinetoplastea</taxon>
        <taxon>Metakinetoplastina</taxon>
        <taxon>Eubodonida</taxon>
        <taxon>Bodonidae</taxon>
        <taxon>Bodo</taxon>
    </lineage>
</organism>
<sequence length="267" mass="30362">DGRGGSAHGSDDVSNQKKNRITYAMATKLRRDCEAEESRIRSENRYLMEKLQVHGTQEERLRNRANIVPVEEPKPFEEQASNIGARRKEAKRIVEANETLMFTMAVLPPTVRNDHIRDSVRKHNDLVKRISKFKPTPRYAGEELLMSPAAIRDRHNTEQAKQQQQRQLASPRDGRGGSAHGSDDVSNPSGSIQKLPKLEWSHVSPHDVRTHRRQTDRAVRSVFLRNEHEVLREADAVPKSSNVSARRLTWSELGLQAMVPAPPSPRR</sequence>
<proteinExistence type="predicted"/>
<dbReference type="Proteomes" id="UP000051952">
    <property type="component" value="Unassembled WGS sequence"/>
</dbReference>
<dbReference type="VEuPathDB" id="TriTrypDB:BSAL_18245"/>
<accession>A0A0S4JKA7</accession>
<feature type="region of interest" description="Disordered" evidence="1">
    <location>
        <begin position="155"/>
        <end position="214"/>
    </location>
</feature>
<evidence type="ECO:0000313" key="2">
    <source>
        <dbReference type="EMBL" id="CUG88921.1"/>
    </source>
</evidence>
<feature type="non-terminal residue" evidence="2">
    <location>
        <position position="1"/>
    </location>
</feature>
<gene>
    <name evidence="2" type="ORF">BSAL_18245</name>
</gene>
<dbReference type="EMBL" id="CYKH01001684">
    <property type="protein sequence ID" value="CUG88921.1"/>
    <property type="molecule type" value="Genomic_DNA"/>
</dbReference>
<protein>
    <submittedName>
        <fullName evidence="2">Uncharacterized protein</fullName>
    </submittedName>
</protein>
<reference evidence="3" key="1">
    <citation type="submission" date="2015-09" db="EMBL/GenBank/DDBJ databases">
        <authorList>
            <consortium name="Pathogen Informatics"/>
        </authorList>
    </citation>
    <scope>NUCLEOTIDE SEQUENCE [LARGE SCALE GENOMIC DNA]</scope>
    <source>
        <strain evidence="3">Lake Konstanz</strain>
    </source>
</reference>
<name>A0A0S4JKA7_BODSA</name>
<keyword evidence="3" id="KW-1185">Reference proteome</keyword>